<comment type="similarity">
    <text evidence="1">Belongs to the ComF/GntX family.</text>
</comment>
<dbReference type="PANTHER" id="PTHR47505:SF1">
    <property type="entry name" value="DNA UTILIZATION PROTEIN YHGH"/>
    <property type="match status" value="1"/>
</dbReference>
<keyword evidence="5" id="KW-1185">Reference proteome</keyword>
<dbReference type="Gene3D" id="3.40.50.2020">
    <property type="match status" value="1"/>
</dbReference>
<dbReference type="PANTHER" id="PTHR47505">
    <property type="entry name" value="DNA UTILIZATION PROTEIN YHGH"/>
    <property type="match status" value="1"/>
</dbReference>
<evidence type="ECO:0000313" key="4">
    <source>
        <dbReference type="EMBL" id="GAA2511045.1"/>
    </source>
</evidence>
<dbReference type="InterPro" id="IPR000836">
    <property type="entry name" value="PRTase_dom"/>
</dbReference>
<accession>A0ABN3N158</accession>
<feature type="compositionally biased region" description="Low complexity" evidence="2">
    <location>
        <begin position="232"/>
        <end position="241"/>
    </location>
</feature>
<dbReference type="InterPro" id="IPR029057">
    <property type="entry name" value="PRTase-like"/>
</dbReference>
<dbReference type="InterPro" id="IPR051910">
    <property type="entry name" value="ComF/GntX_DNA_util-trans"/>
</dbReference>
<feature type="region of interest" description="Disordered" evidence="2">
    <location>
        <begin position="232"/>
        <end position="256"/>
    </location>
</feature>
<name>A0ABN3N158_9ACTN</name>
<feature type="domain" description="Phosphoribosyltransferase" evidence="3">
    <location>
        <begin position="186"/>
        <end position="232"/>
    </location>
</feature>
<reference evidence="4 5" key="1">
    <citation type="journal article" date="2019" name="Int. J. Syst. Evol. Microbiol.">
        <title>The Global Catalogue of Microorganisms (GCM) 10K type strain sequencing project: providing services to taxonomists for standard genome sequencing and annotation.</title>
        <authorList>
            <consortium name="The Broad Institute Genomics Platform"/>
            <consortium name="The Broad Institute Genome Sequencing Center for Infectious Disease"/>
            <person name="Wu L."/>
            <person name="Ma J."/>
        </authorList>
    </citation>
    <scope>NUCLEOTIDE SEQUENCE [LARGE SCALE GENOMIC DNA]</scope>
    <source>
        <strain evidence="4 5">JCM 6307</strain>
    </source>
</reference>
<dbReference type="EMBL" id="BAAATA010000055">
    <property type="protein sequence ID" value="GAA2511045.1"/>
    <property type="molecule type" value="Genomic_DNA"/>
</dbReference>
<evidence type="ECO:0000256" key="1">
    <source>
        <dbReference type="ARBA" id="ARBA00008007"/>
    </source>
</evidence>
<evidence type="ECO:0000259" key="3">
    <source>
        <dbReference type="Pfam" id="PF00156"/>
    </source>
</evidence>
<gene>
    <name evidence="4" type="ORF">GCM10010406_54230</name>
</gene>
<dbReference type="Proteomes" id="UP001501358">
    <property type="component" value="Unassembled WGS sequence"/>
</dbReference>
<protein>
    <recommendedName>
        <fullName evidence="3">Phosphoribosyltransferase domain-containing protein</fullName>
    </recommendedName>
</protein>
<proteinExistence type="inferred from homology"/>
<evidence type="ECO:0000256" key="2">
    <source>
        <dbReference type="SAM" id="MobiDB-lite"/>
    </source>
</evidence>
<dbReference type="Pfam" id="PF00156">
    <property type="entry name" value="Pribosyltran"/>
    <property type="match status" value="1"/>
</dbReference>
<organism evidence="4 5">
    <name type="scientific">Streptomyces thermolineatus</name>
    <dbReference type="NCBI Taxonomy" id="44033"/>
    <lineage>
        <taxon>Bacteria</taxon>
        <taxon>Bacillati</taxon>
        <taxon>Actinomycetota</taxon>
        <taxon>Actinomycetes</taxon>
        <taxon>Kitasatosporales</taxon>
        <taxon>Streptomycetaceae</taxon>
        <taxon>Streptomyces</taxon>
    </lineage>
</organism>
<comment type="caution">
    <text evidence="4">The sequence shown here is derived from an EMBL/GenBank/DDBJ whole genome shotgun (WGS) entry which is preliminary data.</text>
</comment>
<sequence>MTGPRDVLDMLLPADCAGCGRRRTVLCGECRGRLCGGRPRRVRPVAAGLPAVFAAADYGGAVRAVILAHKERGALSLAVPLGGALAGAVRAALDAVRAAPGGGGAAAGPVLLVPVPSAGRATARRGHDPVRRVTRAAVRSLRRGGVPARSAPLLRQGRPVADQGGLGAAGRAANLAGALRVVPGGEGVLPGALVVVVDDLVTTGASLAEAVRALRAAGGRPVAAAVVAGVRSPAAGAPPSGRGTGVEPAGPDDRSP</sequence>
<dbReference type="SUPFAM" id="SSF53271">
    <property type="entry name" value="PRTase-like"/>
    <property type="match status" value="1"/>
</dbReference>
<evidence type="ECO:0000313" key="5">
    <source>
        <dbReference type="Proteomes" id="UP001501358"/>
    </source>
</evidence>